<evidence type="ECO:0000313" key="1">
    <source>
        <dbReference type="EMBL" id="AGA69893.1"/>
    </source>
</evidence>
<name>L0FAC1_DESDL</name>
<keyword evidence="2" id="KW-1185">Reference proteome</keyword>
<dbReference type="RefSeq" id="WP_015262864.1">
    <property type="nucleotide sequence ID" value="NC_019903.1"/>
</dbReference>
<organism evidence="1 2">
    <name type="scientific">Desulfitobacterium dichloroeliminans (strain LMG P-21439 / DCA1)</name>
    <dbReference type="NCBI Taxonomy" id="871963"/>
    <lineage>
        <taxon>Bacteria</taxon>
        <taxon>Bacillati</taxon>
        <taxon>Bacillota</taxon>
        <taxon>Clostridia</taxon>
        <taxon>Eubacteriales</taxon>
        <taxon>Desulfitobacteriaceae</taxon>
        <taxon>Desulfitobacterium</taxon>
    </lineage>
</organism>
<sequence length="388" mass="45263">MIGKQQWLALVRGNRWTLAKVSGRRKNLKIHQIFEFEGESAFQREEFDELDDAEIMPPVHNNPEQDWLDSTANLKKWLRKQRVPLKKVKYTLSCPGVITRMITLPKLTNKDLEKLLTEQVDQYFTLNISDYIVEYRILEKVQEEGQERLRVLLVAIPLNEWEKQWKRWDSIGVTPKLVDFSADCICRLYRYLSGWGEDKNQVPVADMAIVDLGKDRVELVLIEHGVFFLYSDMDISLGDFLEQGETGVLTEPAEKDELSELLETNELGNPNEPIKLFEEIEPIELVDHDETNVPDELEVRLLPVFNTLSEFLNFFASRHYGKSVDQIFITGECADYANLEALFEKNMGIQSRVGFPEDWRPKFTRKSRDFAEQWMKYGSLYGLAIRED</sequence>
<dbReference type="HOGENOM" id="CLU_711194_0_0_9"/>
<gene>
    <name evidence="1" type="ordered locus">Desdi_2469</name>
</gene>
<dbReference type="Gene3D" id="3.30.1490.300">
    <property type="match status" value="1"/>
</dbReference>
<dbReference type="eggNOG" id="COG4972">
    <property type="taxonomic scope" value="Bacteria"/>
</dbReference>
<dbReference type="Gene3D" id="3.30.420.40">
    <property type="match status" value="2"/>
</dbReference>
<evidence type="ECO:0000313" key="2">
    <source>
        <dbReference type="Proteomes" id="UP000010797"/>
    </source>
</evidence>
<proteinExistence type="predicted"/>
<dbReference type="Pfam" id="PF11104">
    <property type="entry name" value="PilM_2"/>
    <property type="match status" value="1"/>
</dbReference>
<dbReference type="Proteomes" id="UP000010797">
    <property type="component" value="Chromosome"/>
</dbReference>
<reference evidence="2" key="1">
    <citation type="submission" date="2012-02" db="EMBL/GenBank/DDBJ databases">
        <title>Complete sequence of Desulfitobacterium dichloroeliminans LMG P-21439.</title>
        <authorList>
            <person name="Lucas S."/>
            <person name="Han J."/>
            <person name="Lapidus A."/>
            <person name="Cheng J.-F."/>
            <person name="Goodwin L."/>
            <person name="Pitluck S."/>
            <person name="Peters L."/>
            <person name="Ovchinnikova G."/>
            <person name="Teshima H."/>
            <person name="Detter J.C."/>
            <person name="Han C."/>
            <person name="Tapia R."/>
            <person name="Land M."/>
            <person name="Hauser L."/>
            <person name="Kyrpides N."/>
            <person name="Ivanova N."/>
            <person name="Pagani I."/>
            <person name="Kruse T."/>
            <person name="de Vos W.M."/>
            <person name="Boon N."/>
            <person name="Smidt H."/>
            <person name="Woyke T."/>
        </authorList>
    </citation>
    <scope>NUCLEOTIDE SEQUENCE [LARGE SCALE GENOMIC DNA]</scope>
    <source>
        <strain evidence="2">LMG P-21439 / DCA1</strain>
    </source>
</reference>
<accession>L0FAC1</accession>
<dbReference type="InterPro" id="IPR005883">
    <property type="entry name" value="PilM"/>
</dbReference>
<dbReference type="KEGG" id="ddl:Desdi_2469"/>
<protein>
    <submittedName>
        <fullName evidence="1">Tfp pilus assembly protein, ATPase PilM</fullName>
    </submittedName>
</protein>
<dbReference type="EMBL" id="CP003344">
    <property type="protein sequence ID" value="AGA69893.1"/>
    <property type="molecule type" value="Genomic_DNA"/>
</dbReference>
<dbReference type="STRING" id="871963.Desdi_2469"/>
<dbReference type="AlphaFoldDB" id="L0FAC1"/>